<reference evidence="10" key="1">
    <citation type="submission" date="2014-12" db="EMBL/GenBank/DDBJ databases">
        <title>Insight into the proteome of Arion vulgaris.</title>
        <authorList>
            <person name="Aradska J."/>
            <person name="Bulat T."/>
            <person name="Smidak R."/>
            <person name="Sarate P."/>
            <person name="Gangsoo J."/>
            <person name="Sialana F."/>
            <person name="Bilban M."/>
            <person name="Lubec G."/>
        </authorList>
    </citation>
    <scope>NUCLEOTIDE SEQUENCE</scope>
    <source>
        <tissue evidence="10">Skin</tissue>
    </source>
</reference>
<feature type="region of interest" description="Disordered" evidence="8">
    <location>
        <begin position="1"/>
        <end position="30"/>
    </location>
</feature>
<feature type="transmembrane region" description="Helical" evidence="9">
    <location>
        <begin position="361"/>
        <end position="380"/>
    </location>
</feature>
<keyword evidence="3" id="KW-0813">Transport</keyword>
<evidence type="ECO:0000256" key="3">
    <source>
        <dbReference type="ARBA" id="ARBA00022448"/>
    </source>
</evidence>
<evidence type="ECO:0000313" key="10">
    <source>
        <dbReference type="EMBL" id="CEK68648.1"/>
    </source>
</evidence>
<sequence length="500" mass="55355">MEDSMPKESSTNKLEFEQEPMMKKDEAEGGGGGGGIVLKQKLSLLNGITVIVGSIIGSGIFVSPKGVLQGTGSVGLSLMVWLLSGVYSMIGAYCYAELGTSIVRSGADYAYIFEAFGPFLAFLRLWVECMIVRPCSQAIVALTFAYYVIEPLFPDCDQPEVPVRLLAVVCIMLLTFVNCADVTWATRVQDIFTYAKLVALALIIVTGFVQLGRGEVEHFHNPFENSKTDIGEISLAFYSGLFAYNGWNYLNFVIEELKDPYKNLPKAIWISIVLVTGVYVFVNIAYFTTVSPQEVLGGAAVAVMFSKRLYGVMWWCMPVFVSLSTFGGVNGILFTTSRLFYVGGREGHMPQILSMVQIQRLTPMPACLFMGALSLLYLASSDIYALINYVGFATWLSIGMAIVVLMYLRWKRPDMPRPIKVHLIWPIIYTVVTVYLVILPLYASPTETGIGLAIICTGIPVYVIFIAWKSKPKAFTRYMDAMTLALQKVLMVVPEDKKVK</sequence>
<feature type="transmembrane region" description="Helical" evidence="9">
    <location>
        <begin position="108"/>
        <end position="125"/>
    </location>
</feature>
<evidence type="ECO:0000256" key="4">
    <source>
        <dbReference type="ARBA" id="ARBA00022475"/>
    </source>
</evidence>
<feature type="compositionally biased region" description="Basic and acidic residues" evidence="8">
    <location>
        <begin position="14"/>
        <end position="27"/>
    </location>
</feature>
<keyword evidence="7 9" id="KW-0472">Membrane</keyword>
<dbReference type="InterPro" id="IPR002293">
    <property type="entry name" value="AA/rel_permease1"/>
</dbReference>
<dbReference type="InterPro" id="IPR050598">
    <property type="entry name" value="AminoAcid_Transporter"/>
</dbReference>
<evidence type="ECO:0000256" key="6">
    <source>
        <dbReference type="ARBA" id="ARBA00022989"/>
    </source>
</evidence>
<feature type="transmembrane region" description="Helical" evidence="9">
    <location>
        <begin position="191"/>
        <end position="209"/>
    </location>
</feature>
<comment type="subcellular location">
    <subcellularLocation>
        <location evidence="1">Cell membrane</location>
        <topology evidence="1">Multi-pass membrane protein</topology>
    </subcellularLocation>
</comment>
<protein>
    <recommendedName>
        <fullName evidence="11">Amino acid permease/ SLC12A domain-containing protein</fullName>
    </recommendedName>
</protein>
<evidence type="ECO:0000256" key="7">
    <source>
        <dbReference type="ARBA" id="ARBA00023136"/>
    </source>
</evidence>
<feature type="transmembrane region" description="Helical" evidence="9">
    <location>
        <begin position="422"/>
        <end position="443"/>
    </location>
</feature>
<evidence type="ECO:0000256" key="9">
    <source>
        <dbReference type="SAM" id="Phobius"/>
    </source>
</evidence>
<dbReference type="PANTHER" id="PTHR11785">
    <property type="entry name" value="AMINO ACID TRANSPORTER"/>
    <property type="match status" value="1"/>
</dbReference>
<feature type="transmembrane region" description="Helical" evidence="9">
    <location>
        <begin position="161"/>
        <end position="185"/>
    </location>
</feature>
<evidence type="ECO:0000256" key="5">
    <source>
        <dbReference type="ARBA" id="ARBA00022692"/>
    </source>
</evidence>
<keyword evidence="4" id="KW-1003">Cell membrane</keyword>
<evidence type="ECO:0000256" key="1">
    <source>
        <dbReference type="ARBA" id="ARBA00004651"/>
    </source>
</evidence>
<organism evidence="10">
    <name type="scientific">Arion vulgaris</name>
    <dbReference type="NCBI Taxonomy" id="1028688"/>
    <lineage>
        <taxon>Eukaryota</taxon>
        <taxon>Metazoa</taxon>
        <taxon>Spiralia</taxon>
        <taxon>Lophotrochozoa</taxon>
        <taxon>Mollusca</taxon>
        <taxon>Gastropoda</taxon>
        <taxon>Heterobranchia</taxon>
        <taxon>Euthyneura</taxon>
        <taxon>Panpulmonata</taxon>
        <taxon>Eupulmonata</taxon>
        <taxon>Stylommatophora</taxon>
        <taxon>Helicina</taxon>
        <taxon>Arionoidea</taxon>
        <taxon>Arionidae</taxon>
        <taxon>Arion</taxon>
    </lineage>
</organism>
<dbReference type="PANTHER" id="PTHR11785:SF531">
    <property type="entry name" value="LARGE NEUTRAL AMINO ACIDS TRANSPORTER SMALL SUBUNIT 1"/>
    <property type="match status" value="1"/>
</dbReference>
<dbReference type="GO" id="GO:0005886">
    <property type="term" value="C:plasma membrane"/>
    <property type="evidence" value="ECO:0007669"/>
    <property type="project" value="UniProtKB-SubCell"/>
</dbReference>
<comment type="similarity">
    <text evidence="2">Belongs to the amino acid-polyamine-organocation (APC) superfamily. L-type amino acid transporter (LAT) (TC 2.A.3.8) family.</text>
</comment>
<feature type="transmembrane region" description="Helical" evidence="9">
    <location>
        <begin position="44"/>
        <end position="62"/>
    </location>
</feature>
<feature type="transmembrane region" description="Helical" evidence="9">
    <location>
        <begin position="449"/>
        <end position="468"/>
    </location>
</feature>
<name>A0A0B6ZJE7_9EUPU</name>
<keyword evidence="5 9" id="KW-0812">Transmembrane</keyword>
<feature type="transmembrane region" description="Helical" evidence="9">
    <location>
        <begin position="386"/>
        <end position="410"/>
    </location>
</feature>
<feature type="transmembrane region" description="Helical" evidence="9">
    <location>
        <begin position="74"/>
        <end position="96"/>
    </location>
</feature>
<evidence type="ECO:0008006" key="11">
    <source>
        <dbReference type="Google" id="ProtNLM"/>
    </source>
</evidence>
<dbReference type="AlphaFoldDB" id="A0A0B6ZJE7"/>
<dbReference type="EMBL" id="HACG01021783">
    <property type="protein sequence ID" value="CEK68648.1"/>
    <property type="molecule type" value="Transcribed_RNA"/>
</dbReference>
<feature type="transmembrane region" description="Helical" evidence="9">
    <location>
        <begin position="230"/>
        <end position="247"/>
    </location>
</feature>
<dbReference type="PIRSF" id="PIRSF006060">
    <property type="entry name" value="AA_transporter"/>
    <property type="match status" value="1"/>
</dbReference>
<accession>A0A0B6ZJE7</accession>
<feature type="transmembrane region" description="Helical" evidence="9">
    <location>
        <begin position="319"/>
        <end position="341"/>
    </location>
</feature>
<dbReference type="Pfam" id="PF13520">
    <property type="entry name" value="AA_permease_2"/>
    <property type="match status" value="1"/>
</dbReference>
<evidence type="ECO:0000256" key="8">
    <source>
        <dbReference type="SAM" id="MobiDB-lite"/>
    </source>
</evidence>
<keyword evidence="6 9" id="KW-1133">Transmembrane helix</keyword>
<proteinExistence type="inferred from homology"/>
<evidence type="ECO:0000256" key="2">
    <source>
        <dbReference type="ARBA" id="ARBA00007040"/>
    </source>
</evidence>
<gene>
    <name evidence="10" type="primary">ORF67132</name>
</gene>
<dbReference type="FunFam" id="1.20.1740.10:FF:000003">
    <property type="entry name" value="Y+L amino acid transporter 1 isoform X1"/>
    <property type="match status" value="1"/>
</dbReference>
<dbReference type="Gene3D" id="1.20.1740.10">
    <property type="entry name" value="Amino acid/polyamine transporter I"/>
    <property type="match status" value="1"/>
</dbReference>
<feature type="transmembrane region" description="Helical" evidence="9">
    <location>
        <begin position="267"/>
        <end position="288"/>
    </location>
</feature>
<dbReference type="GO" id="GO:0015179">
    <property type="term" value="F:L-amino acid transmembrane transporter activity"/>
    <property type="evidence" value="ECO:0007669"/>
    <property type="project" value="TreeGrafter"/>
</dbReference>